<comment type="caution">
    <text evidence="1">The sequence shown here is derived from an EMBL/GenBank/DDBJ whole genome shotgun (WGS) entry which is preliminary data.</text>
</comment>
<name>A0A9D2WRS5_9FIRM</name>
<protein>
    <submittedName>
        <fullName evidence="1">Uncharacterized protein</fullName>
    </submittedName>
</protein>
<keyword evidence="2" id="KW-1185">Reference proteome</keyword>
<dbReference type="EMBL" id="LSRS01000002">
    <property type="protein sequence ID" value="KAF1086168.1"/>
    <property type="molecule type" value="Genomic_DNA"/>
</dbReference>
<dbReference type="AlphaFoldDB" id="A0A9D2WRS5"/>
<organism evidence="1 2">
    <name type="scientific">Sporotomaculum syntrophicum</name>
    <dbReference type="NCBI Taxonomy" id="182264"/>
    <lineage>
        <taxon>Bacteria</taxon>
        <taxon>Bacillati</taxon>
        <taxon>Bacillota</taxon>
        <taxon>Clostridia</taxon>
        <taxon>Eubacteriales</taxon>
        <taxon>Desulfallaceae</taxon>
        <taxon>Sporotomaculum</taxon>
    </lineage>
</organism>
<gene>
    <name evidence="1" type="ORF">SPSYN_00909</name>
</gene>
<evidence type="ECO:0000313" key="1">
    <source>
        <dbReference type="EMBL" id="KAF1086168.1"/>
    </source>
</evidence>
<accession>A0A9D2WRS5</accession>
<dbReference type="RefSeq" id="WP_161821297.1">
    <property type="nucleotide sequence ID" value="NZ_LSRS01000002.1"/>
</dbReference>
<sequence>MYHIPKRILGSLCKQKKIKFRGEPLDKLINELEKAGLTDTLQYFDKEFRFAEGTKALTMCKPERIFPNSSANAEKFIEKLIQEKKILREQVGTFWEPEYTSEIKLCGIIQDGADVFIRMVEEKYTNRKRGWKSAREPYAYVTSAVIHFSEQLVELRCSYYVRHHYLEFIMDLLGFPNKMQKEEWAWLTSVTKEEAKRISELLSAKLSSSHIAIPSTVGSMRLEGIKDVDLREDKTFNEILNLINSQLKLSTDDTLDETCTLKFTDPVGQVDFDVVFEINILSGGFKFVSGLVSEKVIDQILDAFIIVYVERNKKKKAQGYVDTTQERITAGEQILEGSV</sequence>
<reference evidence="1" key="1">
    <citation type="submission" date="2016-02" db="EMBL/GenBank/DDBJ databases">
        <title>Draft Genome Sequence of Sporotomaculum syntrophicum Strain FB, a Syntrophic Benzoate Degrader.</title>
        <authorList>
            <person name="Nobu M.K."/>
            <person name="Narihiro T."/>
            <person name="Qiu Y.-L."/>
            <person name="Ohashi A."/>
            <person name="Liu W.-T."/>
            <person name="Yuji S."/>
        </authorList>
    </citation>
    <scope>NUCLEOTIDE SEQUENCE</scope>
    <source>
        <strain evidence="1">FB</strain>
    </source>
</reference>
<proteinExistence type="predicted"/>
<evidence type="ECO:0000313" key="2">
    <source>
        <dbReference type="Proteomes" id="UP000798488"/>
    </source>
</evidence>
<dbReference type="Proteomes" id="UP000798488">
    <property type="component" value="Unassembled WGS sequence"/>
</dbReference>
<dbReference type="OrthoDB" id="2614560at2"/>